<dbReference type="PANTHER" id="PTHR23537">
    <property type="match status" value="1"/>
</dbReference>
<dbReference type="Gene3D" id="1.20.1250.20">
    <property type="entry name" value="MFS general substrate transporter like domains"/>
    <property type="match status" value="2"/>
</dbReference>
<dbReference type="SUPFAM" id="SSF103473">
    <property type="entry name" value="MFS general substrate transporter"/>
    <property type="match status" value="1"/>
</dbReference>
<feature type="transmembrane region" description="Helical" evidence="4">
    <location>
        <begin position="298"/>
        <end position="318"/>
    </location>
</feature>
<keyword evidence="7" id="KW-1185">Reference proteome</keyword>
<dbReference type="PROSITE" id="PS50850">
    <property type="entry name" value="MFS"/>
    <property type="match status" value="1"/>
</dbReference>
<dbReference type="AlphaFoldDB" id="A0A2G1DJY7"/>
<sequence length="392" mass="43449">MMINIFDKKSNTNIIIAGIFALIIGMGVARFSFTSLLPSMLESRIDISFAGVLASINYFGYLLGAIFAIFIKSIKQKVLFFRIGLFLSITTTLLLGLDTNDFLWIVSRFIAGFGSSMLMVIGSSLVMSRLKFEDKTKAMGIHFSGIGFSMVVSDIISRVVLNYSSWQYSWFALTILAVILSFYCFYILDEQKSENFTKIKTNAVKFDSFIFVLIFSYFTVGIGFVVQATFLPDIINSIKGLEGLGSNSWLLAGVAGIPSCIIWMRLAYKFGSSNIILVCMFLLIISILIPTFTNNMFFNLLSAFLYGATFIALVALFLNLGGIIAKSNPAFLMGALTSSYGIGQISAPLYSVALLNEYKTYDSSLYVTAFILFLGAIILYFNKNKEKKYASN</sequence>
<dbReference type="Pfam" id="PF06779">
    <property type="entry name" value="MFS_4"/>
    <property type="match status" value="1"/>
</dbReference>
<evidence type="ECO:0000256" key="1">
    <source>
        <dbReference type="ARBA" id="ARBA00022692"/>
    </source>
</evidence>
<evidence type="ECO:0000313" key="7">
    <source>
        <dbReference type="Proteomes" id="UP000221222"/>
    </source>
</evidence>
<feature type="transmembrane region" description="Helical" evidence="4">
    <location>
        <begin position="275"/>
        <end position="292"/>
    </location>
</feature>
<protein>
    <submittedName>
        <fullName evidence="6">MFS transporter</fullName>
    </submittedName>
</protein>
<keyword evidence="3 4" id="KW-0472">Membrane</keyword>
<feature type="transmembrane region" description="Helical" evidence="4">
    <location>
        <begin position="138"/>
        <end position="156"/>
    </location>
</feature>
<dbReference type="InterPro" id="IPR010645">
    <property type="entry name" value="MFS_4"/>
</dbReference>
<dbReference type="EMBL" id="NXFY01000004">
    <property type="protein sequence ID" value="PHO18799.1"/>
    <property type="molecule type" value="Genomic_DNA"/>
</dbReference>
<dbReference type="GO" id="GO:0005886">
    <property type="term" value="C:plasma membrane"/>
    <property type="evidence" value="ECO:0007669"/>
    <property type="project" value="TreeGrafter"/>
</dbReference>
<accession>A0A2G1DJY7</accession>
<feature type="transmembrane region" description="Helical" evidence="4">
    <location>
        <begin position="103"/>
        <end position="126"/>
    </location>
</feature>
<gene>
    <name evidence="6" type="ORF">CPU12_04245</name>
</gene>
<feature type="transmembrane region" description="Helical" evidence="4">
    <location>
        <begin position="209"/>
        <end position="229"/>
    </location>
</feature>
<feature type="transmembrane region" description="Helical" evidence="4">
    <location>
        <begin position="330"/>
        <end position="351"/>
    </location>
</feature>
<organism evidence="6 7">
    <name type="scientific">Malaciobacter molluscorum LMG 25693</name>
    <dbReference type="NCBI Taxonomy" id="870501"/>
    <lineage>
        <taxon>Bacteria</taxon>
        <taxon>Pseudomonadati</taxon>
        <taxon>Campylobacterota</taxon>
        <taxon>Epsilonproteobacteria</taxon>
        <taxon>Campylobacterales</taxon>
        <taxon>Arcobacteraceae</taxon>
        <taxon>Malaciobacter</taxon>
    </lineage>
</organism>
<feature type="transmembrane region" description="Helical" evidence="4">
    <location>
        <begin position="12"/>
        <end position="33"/>
    </location>
</feature>
<evidence type="ECO:0000259" key="5">
    <source>
        <dbReference type="PROSITE" id="PS50850"/>
    </source>
</evidence>
<feature type="transmembrane region" description="Helical" evidence="4">
    <location>
        <begin position="249"/>
        <end position="268"/>
    </location>
</feature>
<dbReference type="GO" id="GO:0022857">
    <property type="term" value="F:transmembrane transporter activity"/>
    <property type="evidence" value="ECO:0007669"/>
    <property type="project" value="InterPro"/>
</dbReference>
<dbReference type="InterPro" id="IPR036259">
    <property type="entry name" value="MFS_trans_sf"/>
</dbReference>
<dbReference type="Proteomes" id="UP000221222">
    <property type="component" value="Unassembled WGS sequence"/>
</dbReference>
<feature type="transmembrane region" description="Helical" evidence="4">
    <location>
        <begin position="78"/>
        <end position="97"/>
    </location>
</feature>
<feature type="transmembrane region" description="Helical" evidence="4">
    <location>
        <begin position="45"/>
        <end position="71"/>
    </location>
</feature>
<evidence type="ECO:0000256" key="4">
    <source>
        <dbReference type="SAM" id="Phobius"/>
    </source>
</evidence>
<keyword evidence="1 4" id="KW-0812">Transmembrane</keyword>
<reference evidence="6 7" key="1">
    <citation type="submission" date="2017-09" db="EMBL/GenBank/DDBJ databases">
        <title>Arcobacter canalis sp. nov., a new species isolated from a water canal contaminated with urban sewage.</title>
        <authorList>
            <person name="Perez-Cataluna A."/>
            <person name="Salas-Masso N."/>
            <person name="Figueras M.J."/>
        </authorList>
    </citation>
    <scope>NUCLEOTIDE SEQUENCE [LARGE SCALE GENOMIC DNA]</scope>
    <source>
        <strain evidence="6 7">F98-3</strain>
    </source>
</reference>
<comment type="caution">
    <text evidence="6">The sequence shown here is derived from an EMBL/GenBank/DDBJ whole genome shotgun (WGS) entry which is preliminary data.</text>
</comment>
<feature type="domain" description="Major facilitator superfamily (MFS) profile" evidence="5">
    <location>
        <begin position="13"/>
        <end position="387"/>
    </location>
</feature>
<evidence type="ECO:0000256" key="2">
    <source>
        <dbReference type="ARBA" id="ARBA00022989"/>
    </source>
</evidence>
<proteinExistence type="predicted"/>
<dbReference type="PANTHER" id="PTHR23537:SF1">
    <property type="entry name" value="SUGAR TRANSPORTER"/>
    <property type="match status" value="1"/>
</dbReference>
<evidence type="ECO:0000256" key="3">
    <source>
        <dbReference type="ARBA" id="ARBA00023136"/>
    </source>
</evidence>
<dbReference type="InterPro" id="IPR020846">
    <property type="entry name" value="MFS_dom"/>
</dbReference>
<keyword evidence="2 4" id="KW-1133">Transmembrane helix</keyword>
<name>A0A2G1DJY7_9BACT</name>
<feature type="transmembrane region" description="Helical" evidence="4">
    <location>
        <begin position="363"/>
        <end position="381"/>
    </location>
</feature>
<evidence type="ECO:0000313" key="6">
    <source>
        <dbReference type="EMBL" id="PHO18799.1"/>
    </source>
</evidence>
<feature type="transmembrane region" description="Helical" evidence="4">
    <location>
        <begin position="168"/>
        <end position="188"/>
    </location>
</feature>